<gene>
    <name evidence="2" type="ORF">LPJ64_002417</name>
</gene>
<dbReference type="AlphaFoldDB" id="A0A9W8CL03"/>
<proteinExistence type="predicted"/>
<dbReference type="Proteomes" id="UP001145021">
    <property type="component" value="Unassembled WGS sequence"/>
</dbReference>
<feature type="region of interest" description="Disordered" evidence="1">
    <location>
        <begin position="60"/>
        <end position="97"/>
    </location>
</feature>
<keyword evidence="3" id="KW-1185">Reference proteome</keyword>
<organism evidence="2 3">
    <name type="scientific">Coemansia asiatica</name>
    <dbReference type="NCBI Taxonomy" id="1052880"/>
    <lineage>
        <taxon>Eukaryota</taxon>
        <taxon>Fungi</taxon>
        <taxon>Fungi incertae sedis</taxon>
        <taxon>Zoopagomycota</taxon>
        <taxon>Kickxellomycotina</taxon>
        <taxon>Kickxellomycetes</taxon>
        <taxon>Kickxellales</taxon>
        <taxon>Kickxellaceae</taxon>
        <taxon>Coemansia</taxon>
    </lineage>
</organism>
<sequence>MSFIDLTFDGEEGASASTLVSASALPSVSASVKDMLGALGGRAAQNVPGTNLAVSESTESLVVADSPDATTPTDTQFRMSSTMPGRKRKRGMTDEQGTIAIADNYPAKKQRSKRVSSDGVLIELLDSQESDDVEPIGYVTYNRPRHQQTEQQTVQQTVQQRQKQPPYSDSIDVEDF</sequence>
<feature type="compositionally biased region" description="Low complexity" evidence="1">
    <location>
        <begin position="64"/>
        <end position="75"/>
    </location>
</feature>
<evidence type="ECO:0000256" key="1">
    <source>
        <dbReference type="SAM" id="MobiDB-lite"/>
    </source>
</evidence>
<feature type="compositionally biased region" description="Low complexity" evidence="1">
    <location>
        <begin position="149"/>
        <end position="164"/>
    </location>
</feature>
<protein>
    <submittedName>
        <fullName evidence="2">Uncharacterized protein</fullName>
    </submittedName>
</protein>
<name>A0A9W8CL03_9FUNG</name>
<accession>A0A9W8CL03</accession>
<feature type="region of interest" description="Disordered" evidence="1">
    <location>
        <begin position="142"/>
        <end position="176"/>
    </location>
</feature>
<feature type="non-terminal residue" evidence="2">
    <location>
        <position position="176"/>
    </location>
</feature>
<comment type="caution">
    <text evidence="2">The sequence shown here is derived from an EMBL/GenBank/DDBJ whole genome shotgun (WGS) entry which is preliminary data.</text>
</comment>
<reference evidence="2" key="1">
    <citation type="submission" date="2022-07" db="EMBL/GenBank/DDBJ databases">
        <title>Phylogenomic reconstructions and comparative analyses of Kickxellomycotina fungi.</title>
        <authorList>
            <person name="Reynolds N.K."/>
            <person name="Stajich J.E."/>
            <person name="Barry K."/>
            <person name="Grigoriev I.V."/>
            <person name="Crous P."/>
            <person name="Smith M.E."/>
        </authorList>
    </citation>
    <scope>NUCLEOTIDE SEQUENCE</scope>
    <source>
        <strain evidence="2">NBRC 105413</strain>
    </source>
</reference>
<evidence type="ECO:0000313" key="2">
    <source>
        <dbReference type="EMBL" id="KAJ1646090.1"/>
    </source>
</evidence>
<dbReference type="EMBL" id="JANBOH010000076">
    <property type="protein sequence ID" value="KAJ1646090.1"/>
    <property type="molecule type" value="Genomic_DNA"/>
</dbReference>
<evidence type="ECO:0000313" key="3">
    <source>
        <dbReference type="Proteomes" id="UP001145021"/>
    </source>
</evidence>